<dbReference type="SUPFAM" id="SSF51182">
    <property type="entry name" value="RmlC-like cupins"/>
    <property type="match status" value="1"/>
</dbReference>
<evidence type="ECO:0008006" key="2">
    <source>
        <dbReference type="Google" id="ProtNLM"/>
    </source>
</evidence>
<protein>
    <recommendedName>
        <fullName evidence="2">Cysteine dioxygenase</fullName>
    </recommendedName>
</protein>
<reference evidence="1" key="1">
    <citation type="submission" date="2018-06" db="EMBL/GenBank/DDBJ databases">
        <authorList>
            <person name="Zhirakovskaya E."/>
        </authorList>
    </citation>
    <scope>NUCLEOTIDE SEQUENCE</scope>
</reference>
<dbReference type="InterPro" id="IPR014710">
    <property type="entry name" value="RmlC-like_jellyroll"/>
</dbReference>
<dbReference type="EMBL" id="UOFE01000013">
    <property type="protein sequence ID" value="VAW51099.1"/>
    <property type="molecule type" value="Genomic_DNA"/>
</dbReference>
<evidence type="ECO:0000313" key="1">
    <source>
        <dbReference type="EMBL" id="VAW51099.1"/>
    </source>
</evidence>
<sequence>MKMIQKNAVHELHPVIKPVHNNPRKIILSVHHVRKKLEVKGQATVGFLLHAKKRFRILFRTGCSCLMVDIGETRTSFRVITKGKVDEILHEVVKGKVDTDPFLNSDHEQIYWLSIDKNNNLIRFGKGEMVAELSELEFNYAHLLEDGKMGWVSLLESFSIAGNFSEEELEHISPLYRRLPVTTSAPPIIVEHNQINLGLIDSNDATVVNNLSTECAHLYNNVAGRNLTLNTPDFPDFSDAINWSIMTEGAVCHTRLLEKAAGLSKDRKKQCYLRITIGENLGDSPGAPYVLEIWPGQHYSPVHRHAECNAIIKVLHGSLSCRWFKSLQFEENKPYQQAVLSSGQVTWLDPGQFQTHQLYNHNIAGNMCATIQCYKYSKLDFEHYEYFDYLNEDTKKVCQFTPKSDWRYSDFKEQVRAEWNAYKNSTQGNNLNTIKPTTKGSLIKKVH</sequence>
<dbReference type="AlphaFoldDB" id="A0A3B0WP63"/>
<name>A0A3B0WP63_9ZZZZ</name>
<dbReference type="Gene3D" id="2.60.120.10">
    <property type="entry name" value="Jelly Rolls"/>
    <property type="match status" value="1"/>
</dbReference>
<accession>A0A3B0WP63</accession>
<organism evidence="1">
    <name type="scientific">hydrothermal vent metagenome</name>
    <dbReference type="NCBI Taxonomy" id="652676"/>
    <lineage>
        <taxon>unclassified sequences</taxon>
        <taxon>metagenomes</taxon>
        <taxon>ecological metagenomes</taxon>
    </lineage>
</organism>
<gene>
    <name evidence="1" type="ORF">MNBD_GAMMA05-976</name>
</gene>
<proteinExistence type="predicted"/>
<dbReference type="InterPro" id="IPR011051">
    <property type="entry name" value="RmlC_Cupin_sf"/>
</dbReference>